<dbReference type="InParanoid" id="A0A2T3ARN6"/>
<protein>
    <submittedName>
        <fullName evidence="1">Uncharacterized protein</fullName>
    </submittedName>
</protein>
<sequence length="279" mass="31683">MLRRSRVQRLVAFAIRPLLLAVCVSLFCRGRRIFSSSTPNNPHPHIEKALVIASTSSSNLTWLPAAHSAYWTPRVYVTDDPAAEYRVPVNKGNEAMAYLTFIIDHYAHLPDVMFFHHDHLQAWHQLFSSEFELAHLNPETVREQGYVSPRCLPGCENIIELSGDVVPLADLKGANRDVQISTVLHEFLRDDQGRKMDVPGKIAAPCCAQFAVSREAVLRRPLETWVALRKWLMETELDSRSSGRVLEYTWHLWLGMEPVFCPKEEQCLCDVYGLGNACV</sequence>
<dbReference type="Pfam" id="PF11913">
    <property type="entry name" value="DUF3431"/>
    <property type="match status" value="1"/>
</dbReference>
<dbReference type="InterPro" id="IPR021838">
    <property type="entry name" value="DUF3431"/>
</dbReference>
<gene>
    <name evidence="1" type="ORF">M430DRAFT_108957</name>
</gene>
<reference evidence="1 2" key="1">
    <citation type="journal article" date="2018" name="New Phytol.">
        <title>Comparative genomics and transcriptomics depict ericoid mycorrhizal fungi as versatile saprotrophs and plant mutualists.</title>
        <authorList>
            <person name="Martino E."/>
            <person name="Morin E."/>
            <person name="Grelet G.A."/>
            <person name="Kuo A."/>
            <person name="Kohler A."/>
            <person name="Daghino S."/>
            <person name="Barry K.W."/>
            <person name="Cichocki N."/>
            <person name="Clum A."/>
            <person name="Dockter R.B."/>
            <person name="Hainaut M."/>
            <person name="Kuo R.C."/>
            <person name="LaButti K."/>
            <person name="Lindahl B.D."/>
            <person name="Lindquist E.A."/>
            <person name="Lipzen A."/>
            <person name="Khouja H.R."/>
            <person name="Magnuson J."/>
            <person name="Murat C."/>
            <person name="Ohm R.A."/>
            <person name="Singer S.W."/>
            <person name="Spatafora J.W."/>
            <person name="Wang M."/>
            <person name="Veneault-Fourrey C."/>
            <person name="Henrissat B."/>
            <person name="Grigoriev I.V."/>
            <person name="Martin F.M."/>
            <person name="Perotto S."/>
        </authorList>
    </citation>
    <scope>NUCLEOTIDE SEQUENCE [LARGE SCALE GENOMIC DNA]</scope>
    <source>
        <strain evidence="1 2">ATCC 22711</strain>
    </source>
</reference>
<dbReference type="RefSeq" id="XP_024717325.1">
    <property type="nucleotide sequence ID" value="XM_024861245.1"/>
</dbReference>
<accession>A0A2T3ARN6</accession>
<name>A0A2T3ARN6_AMORE</name>
<dbReference type="GeneID" id="36569326"/>
<dbReference type="EMBL" id="KZ679017">
    <property type="protein sequence ID" value="PSS09027.1"/>
    <property type="molecule type" value="Genomic_DNA"/>
</dbReference>
<dbReference type="AlphaFoldDB" id="A0A2T3ARN6"/>
<organism evidence="1 2">
    <name type="scientific">Amorphotheca resinae ATCC 22711</name>
    <dbReference type="NCBI Taxonomy" id="857342"/>
    <lineage>
        <taxon>Eukaryota</taxon>
        <taxon>Fungi</taxon>
        <taxon>Dikarya</taxon>
        <taxon>Ascomycota</taxon>
        <taxon>Pezizomycotina</taxon>
        <taxon>Leotiomycetes</taxon>
        <taxon>Helotiales</taxon>
        <taxon>Amorphothecaceae</taxon>
        <taxon>Amorphotheca</taxon>
    </lineage>
</organism>
<dbReference type="PANTHER" id="PTHR37490">
    <property type="entry name" value="EXPRESSED PROTEIN"/>
    <property type="match status" value="1"/>
</dbReference>
<proteinExistence type="predicted"/>
<keyword evidence="2" id="KW-1185">Reference proteome</keyword>
<dbReference type="OrthoDB" id="426718at2759"/>
<evidence type="ECO:0000313" key="2">
    <source>
        <dbReference type="Proteomes" id="UP000241818"/>
    </source>
</evidence>
<evidence type="ECO:0000313" key="1">
    <source>
        <dbReference type="EMBL" id="PSS09027.1"/>
    </source>
</evidence>
<dbReference type="Proteomes" id="UP000241818">
    <property type="component" value="Unassembled WGS sequence"/>
</dbReference>
<dbReference type="PANTHER" id="PTHR37490:SF2">
    <property type="match status" value="1"/>
</dbReference>